<name>A0A8E2DV91_9APHY</name>
<feature type="compositionally biased region" description="Basic and acidic residues" evidence="1">
    <location>
        <begin position="453"/>
        <end position="466"/>
    </location>
</feature>
<evidence type="ECO:0000256" key="1">
    <source>
        <dbReference type="SAM" id="MobiDB-lite"/>
    </source>
</evidence>
<dbReference type="EMBL" id="KV722331">
    <property type="protein sequence ID" value="OCH96286.1"/>
    <property type="molecule type" value="Genomic_DNA"/>
</dbReference>
<proteinExistence type="predicted"/>
<accession>A0A8E2DV91</accession>
<dbReference type="Proteomes" id="UP000250043">
    <property type="component" value="Unassembled WGS sequence"/>
</dbReference>
<keyword evidence="3" id="KW-1185">Reference proteome</keyword>
<feature type="region of interest" description="Disordered" evidence="1">
    <location>
        <begin position="405"/>
        <end position="479"/>
    </location>
</feature>
<organism evidence="2 3">
    <name type="scientific">Obba rivulosa</name>
    <dbReference type="NCBI Taxonomy" id="1052685"/>
    <lineage>
        <taxon>Eukaryota</taxon>
        <taxon>Fungi</taxon>
        <taxon>Dikarya</taxon>
        <taxon>Basidiomycota</taxon>
        <taxon>Agaricomycotina</taxon>
        <taxon>Agaricomycetes</taxon>
        <taxon>Polyporales</taxon>
        <taxon>Gelatoporiaceae</taxon>
        <taxon>Obba</taxon>
    </lineage>
</organism>
<gene>
    <name evidence="2" type="ORF">OBBRIDRAFT_787362</name>
</gene>
<feature type="region of interest" description="Disordered" evidence="1">
    <location>
        <begin position="1"/>
        <end position="49"/>
    </location>
</feature>
<sequence length="574" mass="64121">MPSEASAATVMSSPTLLPQKRKAAPAQGDFPPGTFDTAEEMTDTANGSKGEYETGRVICECGEGISFRDEDTGAFTVKHWDNHRVECTSSSNQAPETVQFASENQSDAGQASGKRRRAKRTEEERIDYLRSDPYVAQFEAYRVLCASCDKWIRLRPNSTYCSIPWDAHRKSCLAKRLAKNAYPVDDRNSALSADPYVRKFDAERVLCKICEQWIPLGSEDHQQALKNWNDHRAVCQQLHPNANGAANGILNIPAVNSVPPPPKHLLALASSSSFPIIAPAPSGPRAVPPPQQTSPIIPGTAFKDLTPTNFPAHESRRRNAEQRAASLRADPFVGEVEPNRVFCQLCQKWVQLRQDSSYCAYPWLQHRGKCLKRHQKRTQKEAELAELRAQRDAAVDAEQMMLDELQDDSDEPESEEGVESGDDGGTQRQREQRREEKRTAKQTARAEAMSARLKIEEERKAREQKIRASMSDDDDDMDGDDHMDVDSTRLCKLADLVTSSGRLDFVFRSARHLFKSTYEGTDELTIAALVTFLNAAMPPDKHEDFDTAEVTKAAMALHEMGEFILQGDVLRTAI</sequence>
<evidence type="ECO:0000313" key="3">
    <source>
        <dbReference type="Proteomes" id="UP000250043"/>
    </source>
</evidence>
<feature type="compositionally biased region" description="Acidic residues" evidence="1">
    <location>
        <begin position="405"/>
        <end position="422"/>
    </location>
</feature>
<feature type="compositionally biased region" description="Polar residues" evidence="1">
    <location>
        <begin position="100"/>
        <end position="109"/>
    </location>
</feature>
<dbReference type="OrthoDB" id="3270344at2759"/>
<protein>
    <submittedName>
        <fullName evidence="2">Uncharacterized protein</fullName>
    </submittedName>
</protein>
<reference evidence="2 3" key="1">
    <citation type="submission" date="2016-07" db="EMBL/GenBank/DDBJ databases">
        <title>Draft genome of the white-rot fungus Obba rivulosa 3A-2.</title>
        <authorList>
            <consortium name="DOE Joint Genome Institute"/>
            <person name="Miettinen O."/>
            <person name="Riley R."/>
            <person name="Acob R."/>
            <person name="Barry K."/>
            <person name="Cullen D."/>
            <person name="De Vries R."/>
            <person name="Hainaut M."/>
            <person name="Hatakka A."/>
            <person name="Henrissat B."/>
            <person name="Hilden K."/>
            <person name="Kuo R."/>
            <person name="Labutti K."/>
            <person name="Lipzen A."/>
            <person name="Makela M.R."/>
            <person name="Sandor L."/>
            <person name="Spatafora J.W."/>
            <person name="Grigoriev I.V."/>
            <person name="Hibbett D.S."/>
        </authorList>
    </citation>
    <scope>NUCLEOTIDE SEQUENCE [LARGE SCALE GENOMIC DNA]</scope>
    <source>
        <strain evidence="2 3">3A-2</strain>
    </source>
</reference>
<feature type="compositionally biased region" description="Basic and acidic residues" evidence="1">
    <location>
        <begin position="428"/>
        <end position="439"/>
    </location>
</feature>
<feature type="region of interest" description="Disordered" evidence="1">
    <location>
        <begin position="100"/>
        <end position="122"/>
    </location>
</feature>
<evidence type="ECO:0000313" key="2">
    <source>
        <dbReference type="EMBL" id="OCH96286.1"/>
    </source>
</evidence>
<dbReference type="AlphaFoldDB" id="A0A8E2DV91"/>